<feature type="compositionally biased region" description="Polar residues" evidence="2">
    <location>
        <begin position="14"/>
        <end position="25"/>
    </location>
</feature>
<reference evidence="6 7" key="1">
    <citation type="submission" date="2020-07" db="EMBL/GenBank/DDBJ databases">
        <title>Sequencing the genomes of 1000 actinobacteria strains.</title>
        <authorList>
            <person name="Klenk H.-P."/>
        </authorList>
    </citation>
    <scope>NUCLEOTIDE SEQUENCE [LARGE SCALE GENOMIC DNA]</scope>
    <source>
        <strain evidence="6 7">DSM 102047</strain>
    </source>
</reference>
<feature type="region of interest" description="Disordered" evidence="2">
    <location>
        <begin position="1"/>
        <end position="30"/>
    </location>
</feature>
<dbReference type="InterPro" id="IPR004474">
    <property type="entry name" value="LytR_CpsA_psr"/>
</dbReference>
<dbReference type="Pfam" id="PF13399">
    <property type="entry name" value="LytR_C"/>
    <property type="match status" value="1"/>
</dbReference>
<proteinExistence type="inferred from homology"/>
<evidence type="ECO:0000313" key="7">
    <source>
        <dbReference type="Proteomes" id="UP000521748"/>
    </source>
</evidence>
<gene>
    <name evidence="6" type="ORF">FHU41_000605</name>
</gene>
<name>A0A7Y9S4F9_9MICC</name>
<dbReference type="PANTHER" id="PTHR33392">
    <property type="entry name" value="POLYISOPRENYL-TEICHOIC ACID--PEPTIDOGLYCAN TEICHOIC ACID TRANSFERASE TAGU"/>
    <property type="match status" value="1"/>
</dbReference>
<dbReference type="InterPro" id="IPR050922">
    <property type="entry name" value="LytR/CpsA/Psr_CW_biosynth"/>
</dbReference>
<keyword evidence="7" id="KW-1185">Reference proteome</keyword>
<evidence type="ECO:0000259" key="5">
    <source>
        <dbReference type="Pfam" id="PF13399"/>
    </source>
</evidence>
<dbReference type="Gene3D" id="3.30.70.2390">
    <property type="match status" value="1"/>
</dbReference>
<protein>
    <submittedName>
        <fullName evidence="6">LCP family protein required for cell wall assembly</fullName>
    </submittedName>
</protein>
<evidence type="ECO:0000313" key="6">
    <source>
        <dbReference type="EMBL" id="NYE94384.1"/>
    </source>
</evidence>
<dbReference type="Gene3D" id="3.40.630.190">
    <property type="entry name" value="LCP protein"/>
    <property type="match status" value="1"/>
</dbReference>
<feature type="domain" description="Cell envelope-related transcriptional attenuator" evidence="4">
    <location>
        <begin position="127"/>
        <end position="284"/>
    </location>
</feature>
<sequence length="529" mass="54677">MGGRRVHPGKEASIGQSTESPNSDVSTDRPEVLRHLRDRRRAPFWLKLSASIVSALLVASLALAAILFLRLQGNIKTDDLNAALGGSTAPAADDNHDPIQILILGTDTRSGANSSYGSQADSSGNGNSDVMMLLNLSADRKNVSIVSFPRDLMVPFPGCKNPAGGNPIPAQDSIQLNSALALGGPGCTVATINAFTGLTIDHFMLADFTAVKDLTSALGGVEVCVSKAVKDPASGLDLPAGKSSISGDQALAFLRTRHAFGNAGDTDRIKAQQAFLASMTRKIKSEGTLTDLPKLYNIADIVTRNLTVDSGLASPTALITMAGRLKDIDLSQVAFVTVPSGEDPADTNRLILSEPAADQLFSAIKQDVSLTTPAKPSSTATASTSASASPSASSSSKAATTKAPAFDTSIQPVIVSNASGVTGRDQELLQSLSAAGYTNSVLGQVVADQPNTQILYGTGFADVAQSLATLYGIPSSALRSAPALSGVQLMIGQDFSSGTKYGKVVLPKDIVAETAGQPISCQEVNDLPR</sequence>
<dbReference type="RefSeq" id="WP_179388154.1">
    <property type="nucleotide sequence ID" value="NZ_JACBYQ010000001.1"/>
</dbReference>
<dbReference type="PANTHER" id="PTHR33392:SF6">
    <property type="entry name" value="POLYISOPRENYL-TEICHOIC ACID--PEPTIDOGLYCAN TEICHOIC ACID TRANSFERASE TAGU"/>
    <property type="match status" value="1"/>
</dbReference>
<feature type="transmembrane region" description="Helical" evidence="3">
    <location>
        <begin position="44"/>
        <end position="69"/>
    </location>
</feature>
<keyword evidence="3" id="KW-0472">Membrane</keyword>
<comment type="similarity">
    <text evidence="1">Belongs to the LytR/CpsA/Psr (LCP) family.</text>
</comment>
<feature type="region of interest" description="Disordered" evidence="2">
    <location>
        <begin position="372"/>
        <end position="396"/>
    </location>
</feature>
<accession>A0A7Y9S4F9</accession>
<dbReference type="EMBL" id="JACBYQ010000001">
    <property type="protein sequence ID" value="NYE94384.1"/>
    <property type="molecule type" value="Genomic_DNA"/>
</dbReference>
<feature type="domain" description="LytR/CpsA/Psr regulator C-terminal" evidence="5">
    <location>
        <begin position="413"/>
        <end position="495"/>
    </location>
</feature>
<dbReference type="Pfam" id="PF03816">
    <property type="entry name" value="LytR_cpsA_psr"/>
    <property type="match status" value="1"/>
</dbReference>
<evidence type="ECO:0000256" key="3">
    <source>
        <dbReference type="SAM" id="Phobius"/>
    </source>
</evidence>
<evidence type="ECO:0000259" key="4">
    <source>
        <dbReference type="Pfam" id="PF03816"/>
    </source>
</evidence>
<dbReference type="NCBIfam" id="TIGR00350">
    <property type="entry name" value="lytR_cpsA_psr"/>
    <property type="match status" value="1"/>
</dbReference>
<dbReference type="AlphaFoldDB" id="A0A7Y9S4F9"/>
<keyword evidence="3" id="KW-0812">Transmembrane</keyword>
<dbReference type="Proteomes" id="UP000521748">
    <property type="component" value="Unassembled WGS sequence"/>
</dbReference>
<organism evidence="6 7">
    <name type="scientific">Psychromicrobium silvestre</name>
    <dbReference type="NCBI Taxonomy" id="1645614"/>
    <lineage>
        <taxon>Bacteria</taxon>
        <taxon>Bacillati</taxon>
        <taxon>Actinomycetota</taxon>
        <taxon>Actinomycetes</taxon>
        <taxon>Micrococcales</taxon>
        <taxon>Micrococcaceae</taxon>
        <taxon>Psychromicrobium</taxon>
    </lineage>
</organism>
<comment type="caution">
    <text evidence="6">The sequence shown here is derived from an EMBL/GenBank/DDBJ whole genome shotgun (WGS) entry which is preliminary data.</text>
</comment>
<keyword evidence="3" id="KW-1133">Transmembrane helix</keyword>
<evidence type="ECO:0000256" key="1">
    <source>
        <dbReference type="ARBA" id="ARBA00006068"/>
    </source>
</evidence>
<dbReference type="InterPro" id="IPR027381">
    <property type="entry name" value="LytR/CpsA/Psr_C"/>
</dbReference>
<evidence type="ECO:0000256" key="2">
    <source>
        <dbReference type="SAM" id="MobiDB-lite"/>
    </source>
</evidence>